<dbReference type="Proteomes" id="UP000254425">
    <property type="component" value="Chromosome"/>
</dbReference>
<gene>
    <name evidence="2" type="ORF">DVA86_28125</name>
</gene>
<dbReference type="PROSITE" id="PS00430">
    <property type="entry name" value="TONB_DEPENDENT_REC_1"/>
    <property type="match status" value="1"/>
</dbReference>
<accession>A0A345Y1F6</accession>
<evidence type="ECO:0000313" key="3">
    <source>
        <dbReference type="Proteomes" id="UP000254425"/>
    </source>
</evidence>
<dbReference type="AlphaFoldDB" id="A0A345Y1F6"/>
<dbReference type="InterPro" id="IPR028087">
    <property type="entry name" value="Tad_N"/>
</dbReference>
<keyword evidence="3" id="KW-1185">Reference proteome</keyword>
<dbReference type="InterPro" id="IPR010916">
    <property type="entry name" value="TonB_box_CS"/>
</dbReference>
<reference evidence="2 3" key="1">
    <citation type="submission" date="2018-07" db="EMBL/GenBank/DDBJ databases">
        <title>Draft genome of the type strain Streptomyces armeniacus ATCC 15676.</title>
        <authorList>
            <person name="Labana P."/>
            <person name="Gosse J.T."/>
            <person name="Boddy C.N."/>
        </authorList>
    </citation>
    <scope>NUCLEOTIDE SEQUENCE [LARGE SCALE GENOMIC DNA]</scope>
    <source>
        <strain evidence="2 3">ATCC 15676</strain>
    </source>
</reference>
<name>A0A345Y1F6_9ACTN</name>
<organism evidence="2 3">
    <name type="scientific">Streptomyces armeniacus</name>
    <dbReference type="NCBI Taxonomy" id="83291"/>
    <lineage>
        <taxon>Bacteria</taxon>
        <taxon>Bacillati</taxon>
        <taxon>Actinomycetota</taxon>
        <taxon>Actinomycetes</taxon>
        <taxon>Kitasatosporales</taxon>
        <taxon>Streptomycetaceae</taxon>
        <taxon>Streptomyces</taxon>
    </lineage>
</organism>
<protein>
    <recommendedName>
        <fullName evidence="1">Putative Flp pilus-assembly TadG-like N-terminal domain-containing protein</fullName>
    </recommendedName>
</protein>
<evidence type="ECO:0000259" key="1">
    <source>
        <dbReference type="Pfam" id="PF13400"/>
    </source>
</evidence>
<dbReference type="EMBL" id="CP031320">
    <property type="protein sequence ID" value="AXK37722.1"/>
    <property type="molecule type" value="Genomic_DNA"/>
</dbReference>
<dbReference type="KEGG" id="sarm:DVA86_28125"/>
<feature type="domain" description="Putative Flp pilus-assembly TadG-like N-terminal" evidence="1">
    <location>
        <begin position="7"/>
        <end position="54"/>
    </location>
</feature>
<proteinExistence type="predicted"/>
<evidence type="ECO:0000313" key="2">
    <source>
        <dbReference type="EMBL" id="AXK37722.1"/>
    </source>
</evidence>
<sequence length="137" mass="14090">MTGRDRGQVTVFVALFATVVVLFAGLAVDGGLALSAKVRALGEAQEAARAGVQAIDLAAYRADGTVRLRPEQARTLAQNYLAATGDTGTVTVTEQEVTVTVTAHQSTQLLHVAGLDTLTVTASGTAHPRHGVSAPEP</sequence>
<dbReference type="Pfam" id="PF13400">
    <property type="entry name" value="Tad"/>
    <property type="match status" value="1"/>
</dbReference>